<dbReference type="EMBL" id="NWUW01000026">
    <property type="protein sequence ID" value="PIE92795.1"/>
    <property type="molecule type" value="Genomic_DNA"/>
</dbReference>
<name>A0A2G6Q7S3_9BACI</name>
<protein>
    <submittedName>
        <fullName evidence="1">Uncharacterized protein</fullName>
    </submittedName>
</protein>
<evidence type="ECO:0000313" key="1">
    <source>
        <dbReference type="EMBL" id="PIE92795.1"/>
    </source>
</evidence>
<accession>A0A2G6Q7S3</accession>
<comment type="caution">
    <text evidence="1">The sequence shown here is derived from an EMBL/GenBank/DDBJ whole genome shotgun (WGS) entry which is preliminary data.</text>
</comment>
<gene>
    <name evidence="1" type="ORF">CO726_24835</name>
</gene>
<dbReference type="Proteomes" id="UP000228484">
    <property type="component" value="Unassembled WGS sequence"/>
</dbReference>
<proteinExistence type="predicted"/>
<evidence type="ECO:0000313" key="2">
    <source>
        <dbReference type="Proteomes" id="UP000228484"/>
    </source>
</evidence>
<dbReference type="RefSeq" id="WP_099686027.1">
    <property type="nucleotide sequence ID" value="NZ_NWUW01000026.1"/>
</dbReference>
<keyword evidence="2" id="KW-1185">Reference proteome</keyword>
<dbReference type="AlphaFoldDB" id="A0A2G6Q7S3"/>
<sequence>MNNRLAEAHTGKGFKWNFSELLVGRTGQITRNVEIIDAKESTIGGVKSISIRVRDNIGNEYWTELEEVSLD</sequence>
<reference evidence="1 2" key="1">
    <citation type="submission" date="2017-09" db="EMBL/GenBank/DDBJ databases">
        <title>Biocontrol bacteria screening and application from spent mushroom substrate.</title>
        <authorList>
            <person name="Sun X."/>
        </authorList>
    </citation>
    <scope>NUCLEOTIDE SEQUENCE [LARGE SCALE GENOMIC DNA]</scope>
    <source>
        <strain evidence="1 2">100374</strain>
    </source>
</reference>
<organism evidence="1 2">
    <name type="scientific">Bacillus fungorum</name>
    <dbReference type="NCBI Taxonomy" id="2039284"/>
    <lineage>
        <taxon>Bacteria</taxon>
        <taxon>Bacillati</taxon>
        <taxon>Bacillota</taxon>
        <taxon>Bacilli</taxon>
        <taxon>Bacillales</taxon>
        <taxon>Bacillaceae</taxon>
        <taxon>Bacillus</taxon>
    </lineage>
</organism>